<comment type="caution">
    <text evidence="1">The sequence shown here is derived from an EMBL/GenBank/DDBJ whole genome shotgun (WGS) entry which is preliminary data.</text>
</comment>
<dbReference type="EMBL" id="BNJF01000004">
    <property type="protein sequence ID" value="GHO48329.1"/>
    <property type="molecule type" value="Genomic_DNA"/>
</dbReference>
<proteinExistence type="predicted"/>
<reference evidence="1" key="1">
    <citation type="submission" date="2020-10" db="EMBL/GenBank/DDBJ databases">
        <title>Taxonomic study of unclassified bacteria belonging to the class Ktedonobacteria.</title>
        <authorList>
            <person name="Yabe S."/>
            <person name="Wang C.M."/>
            <person name="Zheng Y."/>
            <person name="Sakai Y."/>
            <person name="Cavaletti L."/>
            <person name="Monciardini P."/>
            <person name="Donadio S."/>
        </authorList>
    </citation>
    <scope>NUCLEOTIDE SEQUENCE</scope>
    <source>
        <strain evidence="1">SOSP1-1</strain>
    </source>
</reference>
<dbReference type="RefSeq" id="WP_220197556.1">
    <property type="nucleotide sequence ID" value="NZ_BNJF01000004.1"/>
</dbReference>
<dbReference type="Proteomes" id="UP000612362">
    <property type="component" value="Unassembled WGS sequence"/>
</dbReference>
<sequence>MHGSKRYSEFLERDVFVWLQAHNLSYEPEILVVVCTRCHWREYHKKQGGRPPSWLLESIKHRKLIAIAYLS</sequence>
<evidence type="ECO:0000313" key="1">
    <source>
        <dbReference type="EMBL" id="GHO48329.1"/>
    </source>
</evidence>
<name>A0A8J3I2W8_9CHLR</name>
<keyword evidence="2" id="KW-1185">Reference proteome</keyword>
<organism evidence="1 2">
    <name type="scientific">Ktedonospora formicarum</name>
    <dbReference type="NCBI Taxonomy" id="2778364"/>
    <lineage>
        <taxon>Bacteria</taxon>
        <taxon>Bacillati</taxon>
        <taxon>Chloroflexota</taxon>
        <taxon>Ktedonobacteria</taxon>
        <taxon>Ktedonobacterales</taxon>
        <taxon>Ktedonobacteraceae</taxon>
        <taxon>Ktedonospora</taxon>
    </lineage>
</organism>
<evidence type="ECO:0000313" key="2">
    <source>
        <dbReference type="Proteomes" id="UP000612362"/>
    </source>
</evidence>
<dbReference type="AlphaFoldDB" id="A0A8J3I2W8"/>
<gene>
    <name evidence="1" type="ORF">KSX_64920</name>
</gene>
<protein>
    <submittedName>
        <fullName evidence="1">Uncharacterized protein</fullName>
    </submittedName>
</protein>
<accession>A0A8J3I2W8</accession>